<feature type="compositionally biased region" description="Gly residues" evidence="1">
    <location>
        <begin position="365"/>
        <end position="375"/>
    </location>
</feature>
<organism evidence="3 4">
    <name type="scientific">Panicum virgatum</name>
    <name type="common">Blackwell switchgrass</name>
    <dbReference type="NCBI Taxonomy" id="38727"/>
    <lineage>
        <taxon>Eukaryota</taxon>
        <taxon>Viridiplantae</taxon>
        <taxon>Streptophyta</taxon>
        <taxon>Embryophyta</taxon>
        <taxon>Tracheophyta</taxon>
        <taxon>Spermatophyta</taxon>
        <taxon>Magnoliopsida</taxon>
        <taxon>Liliopsida</taxon>
        <taxon>Poales</taxon>
        <taxon>Poaceae</taxon>
        <taxon>PACMAD clade</taxon>
        <taxon>Panicoideae</taxon>
        <taxon>Panicodae</taxon>
        <taxon>Paniceae</taxon>
        <taxon>Panicinae</taxon>
        <taxon>Panicum</taxon>
        <taxon>Panicum sect. Hiantes</taxon>
    </lineage>
</organism>
<protein>
    <recommendedName>
        <fullName evidence="2">F-box domain-containing protein</fullName>
    </recommendedName>
</protein>
<dbReference type="InterPro" id="IPR001810">
    <property type="entry name" value="F-box_dom"/>
</dbReference>
<feature type="region of interest" description="Disordered" evidence="1">
    <location>
        <begin position="321"/>
        <end position="378"/>
    </location>
</feature>
<dbReference type="PANTHER" id="PTHR31672:SF13">
    <property type="entry name" value="F-BOX PROTEIN CPR30-LIKE"/>
    <property type="match status" value="1"/>
</dbReference>
<dbReference type="Proteomes" id="UP000823388">
    <property type="component" value="Chromosome 3K"/>
</dbReference>
<evidence type="ECO:0000313" key="4">
    <source>
        <dbReference type="Proteomes" id="UP000823388"/>
    </source>
</evidence>
<name>A0A8T0V4Y1_PANVG</name>
<feature type="compositionally biased region" description="Basic residues" evidence="1">
    <location>
        <begin position="340"/>
        <end position="354"/>
    </location>
</feature>
<proteinExistence type="predicted"/>
<evidence type="ECO:0000256" key="1">
    <source>
        <dbReference type="SAM" id="MobiDB-lite"/>
    </source>
</evidence>
<dbReference type="CDD" id="cd22157">
    <property type="entry name" value="F-box_AtFBW1-like"/>
    <property type="match status" value="1"/>
</dbReference>
<reference evidence="3" key="1">
    <citation type="submission" date="2020-05" db="EMBL/GenBank/DDBJ databases">
        <title>WGS assembly of Panicum virgatum.</title>
        <authorList>
            <person name="Lovell J.T."/>
            <person name="Jenkins J."/>
            <person name="Shu S."/>
            <person name="Juenger T.E."/>
            <person name="Schmutz J."/>
        </authorList>
    </citation>
    <scope>NUCLEOTIDE SEQUENCE</scope>
    <source>
        <strain evidence="3">AP13</strain>
    </source>
</reference>
<keyword evidence="4" id="KW-1185">Reference proteome</keyword>
<comment type="caution">
    <text evidence="3">The sequence shown here is derived from an EMBL/GenBank/DDBJ whole genome shotgun (WGS) entry which is preliminary data.</text>
</comment>
<gene>
    <name evidence="3" type="ORF">PVAP13_3KG479701</name>
</gene>
<feature type="compositionally biased region" description="Basic and acidic residues" evidence="1">
    <location>
        <begin position="355"/>
        <end position="364"/>
    </location>
</feature>
<sequence>MEKRRRQMMAASTSIIPDDLLVSEVLIRLPAKSVARCRCVCRSWRAGIAGAAFVRRHLELSRAGQRQHPSVLAIPRWIDPFDGYATCEVIRFHRLVLPPPGRRARAPPGIVDAELVLDKAWPEGITRLIAPTHCDGLVAIATVTDRVFVCNPATGEFAALPLGSHNAELDHCEDFVPQVALGFDRWRHRYVGVYHPYRYVVARYFYRTYGAGQDHDDDVGHEVFALGAGGSWEPTQDPPHAVGVQRPMCTRRAFYWHADEPEPRLMRFGLRDRAFAVARHPPTGWNPADDMLDLEDGSKLCYVHATAEASFYDEMRWSALPHRPRRPAPRRPLQLDAGDRRRRRGHTGGPRRRHDAVEVRHGEPRCGGGSGGGDGPRAVRATERIQVFYGRIPILSPHRALHYIESLVAI</sequence>
<dbReference type="Pfam" id="PF00646">
    <property type="entry name" value="F-box"/>
    <property type="match status" value="1"/>
</dbReference>
<dbReference type="InterPro" id="IPR050796">
    <property type="entry name" value="SCF_F-box_component"/>
</dbReference>
<dbReference type="Gene3D" id="1.20.1280.50">
    <property type="match status" value="1"/>
</dbReference>
<feature type="domain" description="F-box" evidence="2">
    <location>
        <begin position="17"/>
        <end position="46"/>
    </location>
</feature>
<dbReference type="SUPFAM" id="SSF81383">
    <property type="entry name" value="F-box domain"/>
    <property type="match status" value="1"/>
</dbReference>
<evidence type="ECO:0000313" key="3">
    <source>
        <dbReference type="EMBL" id="KAG2630290.1"/>
    </source>
</evidence>
<dbReference type="AlphaFoldDB" id="A0A8T0V4Y1"/>
<dbReference type="EMBL" id="CM029041">
    <property type="protein sequence ID" value="KAG2630290.1"/>
    <property type="molecule type" value="Genomic_DNA"/>
</dbReference>
<feature type="non-terminal residue" evidence="3">
    <location>
        <position position="410"/>
    </location>
</feature>
<dbReference type="InterPro" id="IPR036047">
    <property type="entry name" value="F-box-like_dom_sf"/>
</dbReference>
<dbReference type="PANTHER" id="PTHR31672">
    <property type="entry name" value="BNACNNG10540D PROTEIN"/>
    <property type="match status" value="1"/>
</dbReference>
<evidence type="ECO:0000259" key="2">
    <source>
        <dbReference type="Pfam" id="PF00646"/>
    </source>
</evidence>
<accession>A0A8T0V4Y1</accession>